<keyword evidence="3 8" id="KW-0349">Heme</keyword>
<comment type="cofactor">
    <cofactor evidence="1">
        <name>heme</name>
        <dbReference type="ChEBI" id="CHEBI:30413"/>
    </cofactor>
</comment>
<comment type="caution">
    <text evidence="10">The sequence shown here is derived from an EMBL/GenBank/DDBJ whole genome shotgun (WGS) entry which is preliminary data.</text>
</comment>
<dbReference type="InterPro" id="IPR017972">
    <property type="entry name" value="Cyt_P450_CS"/>
</dbReference>
<dbReference type="EMBL" id="JAOQBH010000018">
    <property type="protein sequence ID" value="KAJ4123003.1"/>
    <property type="molecule type" value="Genomic_DNA"/>
</dbReference>
<dbReference type="PANTHER" id="PTHR46300:SF7">
    <property type="entry name" value="P450, PUTATIVE (EUROFUNG)-RELATED"/>
    <property type="match status" value="1"/>
</dbReference>
<dbReference type="Proteomes" id="UP001152024">
    <property type="component" value="Unassembled WGS sequence"/>
</dbReference>
<accession>A0ABQ8R283</accession>
<feature type="transmembrane region" description="Helical" evidence="9">
    <location>
        <begin position="6"/>
        <end position="24"/>
    </location>
</feature>
<evidence type="ECO:0000313" key="10">
    <source>
        <dbReference type="EMBL" id="KAJ4123003.1"/>
    </source>
</evidence>
<evidence type="ECO:0000256" key="6">
    <source>
        <dbReference type="ARBA" id="ARBA00023004"/>
    </source>
</evidence>
<keyword evidence="11" id="KW-1185">Reference proteome</keyword>
<keyword evidence="9" id="KW-0472">Membrane</keyword>
<dbReference type="PROSITE" id="PS00086">
    <property type="entry name" value="CYTOCHROME_P450"/>
    <property type="match status" value="1"/>
</dbReference>
<evidence type="ECO:0000256" key="1">
    <source>
        <dbReference type="ARBA" id="ARBA00001971"/>
    </source>
</evidence>
<organism evidence="10 11">
    <name type="scientific">Fusarium equiseti</name>
    <name type="common">Fusarium scirpi</name>
    <dbReference type="NCBI Taxonomy" id="61235"/>
    <lineage>
        <taxon>Eukaryota</taxon>
        <taxon>Fungi</taxon>
        <taxon>Dikarya</taxon>
        <taxon>Ascomycota</taxon>
        <taxon>Pezizomycotina</taxon>
        <taxon>Sordariomycetes</taxon>
        <taxon>Hypocreomycetidae</taxon>
        <taxon>Hypocreales</taxon>
        <taxon>Nectriaceae</taxon>
        <taxon>Fusarium</taxon>
        <taxon>Fusarium incarnatum-equiseti species complex</taxon>
    </lineage>
</organism>
<dbReference type="InterPro" id="IPR036396">
    <property type="entry name" value="Cyt_P450_sf"/>
</dbReference>
<evidence type="ECO:0000256" key="9">
    <source>
        <dbReference type="SAM" id="Phobius"/>
    </source>
</evidence>
<name>A0ABQ8R283_FUSEQ</name>
<dbReference type="InterPro" id="IPR002401">
    <property type="entry name" value="Cyt_P450_E_grp-I"/>
</dbReference>
<keyword evidence="6 8" id="KW-0408">Iron</keyword>
<dbReference type="PANTHER" id="PTHR46300">
    <property type="entry name" value="P450, PUTATIVE (EUROFUNG)-RELATED-RELATED"/>
    <property type="match status" value="1"/>
</dbReference>
<evidence type="ECO:0000256" key="8">
    <source>
        <dbReference type="RuleBase" id="RU000461"/>
    </source>
</evidence>
<keyword evidence="9" id="KW-1133">Transmembrane helix</keyword>
<evidence type="ECO:0000256" key="4">
    <source>
        <dbReference type="ARBA" id="ARBA00022723"/>
    </source>
</evidence>
<evidence type="ECO:0000256" key="7">
    <source>
        <dbReference type="ARBA" id="ARBA00023033"/>
    </source>
</evidence>
<evidence type="ECO:0000256" key="5">
    <source>
        <dbReference type="ARBA" id="ARBA00023002"/>
    </source>
</evidence>
<evidence type="ECO:0000256" key="2">
    <source>
        <dbReference type="ARBA" id="ARBA00010617"/>
    </source>
</evidence>
<gene>
    <name evidence="10" type="ORF">NW768_009995</name>
</gene>
<evidence type="ECO:0000256" key="3">
    <source>
        <dbReference type="ARBA" id="ARBA00022617"/>
    </source>
</evidence>
<dbReference type="CDD" id="cd11065">
    <property type="entry name" value="CYP64-like"/>
    <property type="match status" value="1"/>
</dbReference>
<evidence type="ECO:0008006" key="12">
    <source>
        <dbReference type="Google" id="ProtNLM"/>
    </source>
</evidence>
<keyword evidence="9" id="KW-0812">Transmembrane</keyword>
<dbReference type="InterPro" id="IPR001128">
    <property type="entry name" value="Cyt_P450"/>
</dbReference>
<dbReference type="Pfam" id="PF00067">
    <property type="entry name" value="p450"/>
    <property type="match status" value="1"/>
</dbReference>
<dbReference type="SUPFAM" id="SSF48264">
    <property type="entry name" value="Cytochrome P450"/>
    <property type="match status" value="1"/>
</dbReference>
<sequence>MIESWTLLVSICIGLVAYIGLRLISNGLKRPPLPPGPKGLPVLGNLNDLPPPGVVEAFHWLKHKDLYGPISSVTVMGQTIVIINDAKLAFDLLDKRSVKHSSRPTQVFAGEMIGWDKSLALSGYNDRFRTHRKNMGRIIGSKTAAAQYDALQEAEVSHFLLHVLDHPEHLTDHIRKEAGAVILKIAYGYTAEPFKEDLLISMAGKAMDDFGTAAVPGAFLVDVLPFCKNFSLILRRSRQKLTASVRYVPDWVPVARFKRLARQWASELHDVAEKPYAFVQHQIAHGKQDNSFLAQLLEAGDETAEEKLTNKWSAASLYAAGADTTVSSIACFFLAMSLFPDVSEKAQEEIDRVIGNDRLPNSTDRPNLPYVEAVVKEVLRWHPVAPMGLPHTSTADDVFEGYLIPKGSMVIANIWHFAHDPEVYSEPMAFKPERFLPTDGTEPEQDPHAFVFGFGRRVCPGRVLADNALFLNIAQSLAVFNITKNKGDTKEVLFTPGIVSHPSPFQTSITPRSVHHEKLIRSLEQKYPWETSDSHILDSMKS</sequence>
<protein>
    <recommendedName>
        <fullName evidence="12">O-methylsterigmatocystin oxidoreductase</fullName>
    </recommendedName>
</protein>
<dbReference type="PRINTS" id="PR00385">
    <property type="entry name" value="P450"/>
</dbReference>
<keyword evidence="4 8" id="KW-0479">Metal-binding</keyword>
<dbReference type="InterPro" id="IPR050364">
    <property type="entry name" value="Cytochrome_P450_fung"/>
</dbReference>
<dbReference type="Gene3D" id="1.10.630.10">
    <property type="entry name" value="Cytochrome P450"/>
    <property type="match status" value="1"/>
</dbReference>
<keyword evidence="5 8" id="KW-0560">Oxidoreductase</keyword>
<dbReference type="PRINTS" id="PR00463">
    <property type="entry name" value="EP450I"/>
</dbReference>
<evidence type="ECO:0000313" key="11">
    <source>
        <dbReference type="Proteomes" id="UP001152024"/>
    </source>
</evidence>
<proteinExistence type="inferred from homology"/>
<comment type="similarity">
    <text evidence="2 8">Belongs to the cytochrome P450 family.</text>
</comment>
<keyword evidence="7 8" id="KW-0503">Monooxygenase</keyword>
<reference evidence="10" key="1">
    <citation type="submission" date="2022-09" db="EMBL/GenBank/DDBJ databases">
        <title>Fusarium specimens isolated from Avocado Roots.</title>
        <authorList>
            <person name="Stajich J."/>
            <person name="Roper C."/>
            <person name="Heimlech-Rivalta G."/>
        </authorList>
    </citation>
    <scope>NUCLEOTIDE SEQUENCE</scope>
    <source>
        <strain evidence="10">CF00095</strain>
    </source>
</reference>